<dbReference type="AlphaFoldDB" id="A0ABD1ZA25"/>
<protein>
    <submittedName>
        <fullName evidence="1">Uncharacterized protein</fullName>
    </submittedName>
</protein>
<organism evidence="1 2">
    <name type="scientific">Riccia fluitans</name>
    <dbReference type="NCBI Taxonomy" id="41844"/>
    <lineage>
        <taxon>Eukaryota</taxon>
        <taxon>Viridiplantae</taxon>
        <taxon>Streptophyta</taxon>
        <taxon>Embryophyta</taxon>
        <taxon>Marchantiophyta</taxon>
        <taxon>Marchantiopsida</taxon>
        <taxon>Marchantiidae</taxon>
        <taxon>Marchantiales</taxon>
        <taxon>Ricciaceae</taxon>
        <taxon>Riccia</taxon>
    </lineage>
</organism>
<comment type="caution">
    <text evidence="1">The sequence shown here is derived from an EMBL/GenBank/DDBJ whole genome shotgun (WGS) entry which is preliminary data.</text>
</comment>
<dbReference type="EMBL" id="JBHFFA010000002">
    <property type="protein sequence ID" value="KAL2644536.1"/>
    <property type="molecule type" value="Genomic_DNA"/>
</dbReference>
<accession>A0ABD1ZA25</accession>
<gene>
    <name evidence="1" type="ORF">R1flu_012123</name>
</gene>
<sequence length="113" mass="12885">MSHQGRNAQEERMAGRRTPPTRVSVLIKYPPDLHSLHCSLKRLIVDSRFGFSSGVNRDSAGRIVSGHPILGRSHYCIFIVYSSSFRRVLQGVSRFSPCLVRLNILIVSRRKFF</sequence>
<reference evidence="1 2" key="1">
    <citation type="submission" date="2024-09" db="EMBL/GenBank/DDBJ databases">
        <title>Chromosome-scale assembly of Riccia fluitans.</title>
        <authorList>
            <person name="Paukszto L."/>
            <person name="Sawicki J."/>
            <person name="Karawczyk K."/>
            <person name="Piernik-Szablinska J."/>
            <person name="Szczecinska M."/>
            <person name="Mazdziarz M."/>
        </authorList>
    </citation>
    <scope>NUCLEOTIDE SEQUENCE [LARGE SCALE GENOMIC DNA]</scope>
    <source>
        <strain evidence="1">Rf_01</strain>
        <tissue evidence="1">Aerial parts of the thallus</tissue>
    </source>
</reference>
<evidence type="ECO:0000313" key="2">
    <source>
        <dbReference type="Proteomes" id="UP001605036"/>
    </source>
</evidence>
<keyword evidence="2" id="KW-1185">Reference proteome</keyword>
<proteinExistence type="predicted"/>
<evidence type="ECO:0000313" key="1">
    <source>
        <dbReference type="EMBL" id="KAL2644536.1"/>
    </source>
</evidence>
<dbReference type="Proteomes" id="UP001605036">
    <property type="component" value="Unassembled WGS sequence"/>
</dbReference>
<name>A0ABD1ZA25_9MARC</name>